<dbReference type="RefSeq" id="WP_008419208.1">
    <property type="nucleotide sequence ID" value="NC_014297.1"/>
</dbReference>
<dbReference type="InterPro" id="IPR058447">
    <property type="entry name" value="DUF8134"/>
</dbReference>
<dbReference type="EMBL" id="CP002062">
    <property type="protein sequence ID" value="ADJ13402.1"/>
    <property type="molecule type" value="Genomic_DNA"/>
</dbReference>
<organism evidence="2 4">
    <name type="scientific">Halalkalicoccus jeotgali (strain DSM 18796 / CECT 7217 / JCM 14584 / KCTC 4019 / B3)</name>
    <dbReference type="NCBI Taxonomy" id="795797"/>
    <lineage>
        <taxon>Archaea</taxon>
        <taxon>Methanobacteriati</taxon>
        <taxon>Methanobacteriota</taxon>
        <taxon>Stenosarchaea group</taxon>
        <taxon>Halobacteria</taxon>
        <taxon>Halobacteriales</taxon>
        <taxon>Halococcaceae</taxon>
        <taxon>Halalkalicoccus</taxon>
    </lineage>
</organism>
<evidence type="ECO:0000313" key="5">
    <source>
        <dbReference type="Proteomes" id="UP000011645"/>
    </source>
</evidence>
<dbReference type="Proteomes" id="UP000011645">
    <property type="component" value="Unassembled WGS sequence"/>
</dbReference>
<dbReference type="STRING" id="795797.HacjB3_00045"/>
<evidence type="ECO:0000313" key="3">
    <source>
        <dbReference type="EMBL" id="ELY32766.1"/>
    </source>
</evidence>
<dbReference type="Proteomes" id="UP000000390">
    <property type="component" value="Chromosome"/>
</dbReference>
<dbReference type="eggNOG" id="arCOG04747">
    <property type="taxonomic scope" value="Archaea"/>
</dbReference>
<dbReference type="HOGENOM" id="CLU_163798_0_0_2"/>
<dbReference type="OrthoDB" id="193938at2157"/>
<dbReference type="AlphaFoldDB" id="D8J3R1"/>
<reference evidence="2 4" key="1">
    <citation type="journal article" date="2010" name="J. Bacteriol.">
        <title>Complete genome sequence of Halalkalicoccus jeotgali B3(T), an extremely halophilic archaeon.</title>
        <authorList>
            <person name="Roh S.W."/>
            <person name="Nam Y.D."/>
            <person name="Nam S.H."/>
            <person name="Choi S.H."/>
            <person name="Park H.S."/>
            <person name="Bae J.W."/>
        </authorList>
    </citation>
    <scope>NUCLEOTIDE SEQUENCE [LARGE SCALE GENOMIC DNA]</scope>
    <source>
        <strain evidence="2">B3</strain>
        <strain evidence="4">DSM 18796 / CECT 7217 / JCM 14584 / KCTC 4019 / B3</strain>
    </source>
</reference>
<name>D8J3R1_HALJB</name>
<protein>
    <recommendedName>
        <fullName evidence="1">DUF8134 domain-containing protein</fullName>
    </recommendedName>
</protein>
<keyword evidence="5" id="KW-1185">Reference proteome</keyword>
<accession>D8J3R1</accession>
<evidence type="ECO:0000313" key="4">
    <source>
        <dbReference type="Proteomes" id="UP000000390"/>
    </source>
</evidence>
<evidence type="ECO:0000259" key="1">
    <source>
        <dbReference type="Pfam" id="PF26455"/>
    </source>
</evidence>
<dbReference type="EMBL" id="AOHV01000046">
    <property type="protein sequence ID" value="ELY32766.1"/>
    <property type="molecule type" value="Genomic_DNA"/>
</dbReference>
<feature type="domain" description="DUF8134" evidence="1">
    <location>
        <begin position="1"/>
        <end position="99"/>
    </location>
</feature>
<evidence type="ECO:0000313" key="2">
    <source>
        <dbReference type="EMBL" id="ADJ13402.1"/>
    </source>
</evidence>
<proteinExistence type="predicted"/>
<dbReference type="Pfam" id="PF26455">
    <property type="entry name" value="DUF8134"/>
    <property type="match status" value="1"/>
</dbReference>
<gene>
    <name evidence="2" type="ordered locus">HacjB3_00045</name>
    <name evidence="3" type="ORF">C497_19294</name>
</gene>
<dbReference type="GeneID" id="9417797"/>
<dbReference type="PATRIC" id="fig|795797.18.peg.9"/>
<dbReference type="KEGG" id="hje:HacjB3_00045"/>
<reference evidence="3 5" key="2">
    <citation type="journal article" date="2014" name="PLoS Genet.">
        <title>Phylogenetically driven sequencing of extremely halophilic archaea reveals strategies for static and dynamic osmo-response.</title>
        <authorList>
            <person name="Becker E.A."/>
            <person name="Seitzer P.M."/>
            <person name="Tritt A."/>
            <person name="Larsen D."/>
            <person name="Krusor M."/>
            <person name="Yao A.I."/>
            <person name="Wu D."/>
            <person name="Madern D."/>
            <person name="Eisen J.A."/>
            <person name="Darling A.E."/>
            <person name="Facciotti M.T."/>
        </authorList>
    </citation>
    <scope>NUCLEOTIDE SEQUENCE [LARGE SCALE GENOMIC DNA]</scope>
    <source>
        <strain evidence="3">B3</strain>
        <strain evidence="5">DSM 18796 / CECT 7217 / JCM 14584 / KCTC 4019 / B3</strain>
    </source>
</reference>
<sequence length="104" mass="11491">MDVPVRILDDGAWISVDDSRQVGVSDLWRLTDHEFCGCETADVLLEAFFEVRPNGERIEVRAVGHCITCGERGSMGWLTIGHVEDGAFVPSDPAADHRIRQPGK</sequence>